<reference evidence="7 8" key="1">
    <citation type="journal article" date="2010" name="J. Bacteriol.">
        <title>Genome sequences of Oceanicola granulosus HTCC2516(T) and Oceanicola batsensis HTCC2597(TDelta).</title>
        <authorList>
            <person name="Thrash J.C."/>
            <person name="Cho J.C."/>
            <person name="Vergin K.L."/>
            <person name="Giovannoni S.J."/>
        </authorList>
    </citation>
    <scope>NUCLEOTIDE SEQUENCE [LARGE SCALE GENOMIC DNA]</scope>
    <source>
        <strain evidence="8">ATCC BAA-861 / DSM 15982 / KCTC 12143 / HTCC2516</strain>
    </source>
</reference>
<evidence type="ECO:0000313" key="7">
    <source>
        <dbReference type="EMBL" id="EAR49478.1"/>
    </source>
</evidence>
<sequence length="376" mass="40084">MADIPAPEDPDDRLRELRRIRRLVTGLFILALFSAVFFARALLLPIVLGLLIALTLRPVARGLSRIGVPTVVSAVFLVVALGAGATGAIYAASGPVGRLVERAPEIGNELEVKMRGLLQSVDEVQKASEQVEQLASGGDEEGEPQQVVVEQGALIGDLVGSMASAGTSLAVALVLAMFFLATGDMFQRRIIENAQRLSDKKRAMMIVRDVERQISRYLAAITVINAGLGVCIGVALWLIGLPNAHFWGIAAFLLNFLPFIGAMVGTAGVAIMAIVTFDTMGQALLCPIAYLALTALEGNVVTPTLLGRHLAINTVSVFLTVMLWVWLWGIPGAFLAVPVLVIVKVLCDRIEGLHLFGRFLDNDIDRTTANGTGKAA</sequence>
<evidence type="ECO:0000256" key="6">
    <source>
        <dbReference type="SAM" id="Phobius"/>
    </source>
</evidence>
<comment type="caution">
    <text evidence="7">The sequence shown here is derived from an EMBL/GenBank/DDBJ whole genome shotgun (WGS) entry which is preliminary data.</text>
</comment>
<accession>Q2C9Y5</accession>
<feature type="transmembrane region" description="Helical" evidence="6">
    <location>
        <begin position="158"/>
        <end position="181"/>
    </location>
</feature>
<evidence type="ECO:0000256" key="4">
    <source>
        <dbReference type="ARBA" id="ARBA00022989"/>
    </source>
</evidence>
<dbReference type="PANTHER" id="PTHR21716">
    <property type="entry name" value="TRANSMEMBRANE PROTEIN"/>
    <property type="match status" value="1"/>
</dbReference>
<dbReference type="AlphaFoldDB" id="Q2C9Y5"/>
<keyword evidence="4 6" id="KW-1133">Transmembrane helix</keyword>
<proteinExistence type="inferred from homology"/>
<dbReference type="PANTHER" id="PTHR21716:SF16">
    <property type="entry name" value="BLL1467 PROTEIN"/>
    <property type="match status" value="1"/>
</dbReference>
<evidence type="ECO:0000313" key="8">
    <source>
        <dbReference type="Proteomes" id="UP000003635"/>
    </source>
</evidence>
<feature type="transmembrane region" description="Helical" evidence="6">
    <location>
        <begin position="246"/>
        <end position="277"/>
    </location>
</feature>
<protein>
    <submittedName>
        <fullName evidence="7">Conserved hypothetical membrane/transport protein</fullName>
    </submittedName>
</protein>
<feature type="transmembrane region" description="Helical" evidence="6">
    <location>
        <begin position="217"/>
        <end position="240"/>
    </location>
</feature>
<feature type="transmembrane region" description="Helical" evidence="6">
    <location>
        <begin position="284"/>
        <end position="306"/>
    </location>
</feature>
<dbReference type="InterPro" id="IPR002549">
    <property type="entry name" value="AI-2E-like"/>
</dbReference>
<keyword evidence="3 6" id="KW-0812">Transmembrane</keyword>
<dbReference type="GO" id="GO:0055085">
    <property type="term" value="P:transmembrane transport"/>
    <property type="evidence" value="ECO:0007669"/>
    <property type="project" value="TreeGrafter"/>
</dbReference>
<comment type="similarity">
    <text evidence="2">Belongs to the autoinducer-2 exporter (AI-2E) (TC 2.A.86) family.</text>
</comment>
<feature type="transmembrane region" description="Helical" evidence="6">
    <location>
        <begin position="66"/>
        <end position="92"/>
    </location>
</feature>
<evidence type="ECO:0000256" key="1">
    <source>
        <dbReference type="ARBA" id="ARBA00004141"/>
    </source>
</evidence>
<evidence type="ECO:0000256" key="5">
    <source>
        <dbReference type="ARBA" id="ARBA00023136"/>
    </source>
</evidence>
<dbReference type="Proteomes" id="UP000003635">
    <property type="component" value="Unassembled WGS sequence"/>
</dbReference>
<feature type="transmembrane region" description="Helical" evidence="6">
    <location>
        <begin position="27"/>
        <end position="54"/>
    </location>
</feature>
<keyword evidence="5 6" id="KW-0472">Membrane</keyword>
<dbReference type="eggNOG" id="COG0628">
    <property type="taxonomic scope" value="Bacteria"/>
</dbReference>
<keyword evidence="8" id="KW-1185">Reference proteome</keyword>
<name>Q2C9Y5_OCEGH</name>
<evidence type="ECO:0000256" key="2">
    <source>
        <dbReference type="ARBA" id="ARBA00009773"/>
    </source>
</evidence>
<organism evidence="7 8">
    <name type="scientific">Oceanicola granulosus (strain ATCC BAA-861 / DSM 15982 / KCTC 12143 / HTCC2516)</name>
    <dbReference type="NCBI Taxonomy" id="314256"/>
    <lineage>
        <taxon>Bacteria</taxon>
        <taxon>Pseudomonadati</taxon>
        <taxon>Pseudomonadota</taxon>
        <taxon>Alphaproteobacteria</taxon>
        <taxon>Rhodobacterales</taxon>
        <taxon>Roseobacteraceae</taxon>
        <taxon>Oceanicola</taxon>
    </lineage>
</organism>
<dbReference type="HOGENOM" id="CLU_031275_0_1_5"/>
<feature type="transmembrane region" description="Helical" evidence="6">
    <location>
        <begin position="326"/>
        <end position="347"/>
    </location>
</feature>
<gene>
    <name evidence="7" type="ORF">OG2516_13891</name>
</gene>
<comment type="subcellular location">
    <subcellularLocation>
        <location evidence="1">Membrane</location>
        <topology evidence="1">Multi-pass membrane protein</topology>
    </subcellularLocation>
</comment>
<dbReference type="STRING" id="314256.OG2516_13891"/>
<dbReference type="GO" id="GO:0016020">
    <property type="term" value="C:membrane"/>
    <property type="evidence" value="ECO:0007669"/>
    <property type="project" value="UniProtKB-SubCell"/>
</dbReference>
<dbReference type="Pfam" id="PF01594">
    <property type="entry name" value="AI-2E_transport"/>
    <property type="match status" value="1"/>
</dbReference>
<evidence type="ECO:0000256" key="3">
    <source>
        <dbReference type="ARBA" id="ARBA00022692"/>
    </source>
</evidence>
<dbReference type="RefSeq" id="WP_007256294.1">
    <property type="nucleotide sequence ID" value="NZ_CH724108.1"/>
</dbReference>
<dbReference type="EMBL" id="AAOT01000066">
    <property type="protein sequence ID" value="EAR49478.1"/>
    <property type="molecule type" value="Genomic_DNA"/>
</dbReference>